<proteinExistence type="predicted"/>
<feature type="chain" id="PRO_5044010492" evidence="2">
    <location>
        <begin position="19"/>
        <end position="2023"/>
    </location>
</feature>
<dbReference type="Proteomes" id="UP001497382">
    <property type="component" value="Unassembled WGS sequence"/>
</dbReference>
<keyword evidence="2" id="KW-0732">Signal</keyword>
<accession>A0AAV2A2C7</accession>
<protein>
    <submittedName>
        <fullName evidence="3">Uncharacterized protein</fullName>
    </submittedName>
</protein>
<gene>
    <name evidence="3" type="ORF">LARSCL_LOCUS8939</name>
</gene>
<keyword evidence="1" id="KW-0175">Coiled coil</keyword>
<sequence>MGWLTCLLLTLNVAVMFGQNLASEQDIMSREEFEAELQAEALKVLAQHMDEMSHVPQVPSNAAPQNFMRAFLPGTGVGNREELVIDSIKQIPAFQEDNYSQWRYKRFNNTDFILGVNERKVVLNKFDSSVSDFFSFANDNVVFNFLADPWSVVKDVTIFTRVIKRTIALYVAILTESPRTSLVNIYEIIGERGIPVGLIDLGISPASIPHEAKRIAFVESEFGSSLVVLIDTLGEARIIPQQKGSSELNHYLEVYYPSGNDLVTFTVHGHGYFSVANDTSCEIYKLDKNAQNSRQFDRIASHSDLVDLEYFRLGFHHYLAVSGRNEQHLYIWKSGEFALKQTLFGQNVRQLYSSTLPTCRDDVVIFLISDASVGIYVYDGRTDSFVLSNADIPSAFLISPGSVTSFTNKNKVELVFQSYESLEAFVIETSLKPAENPFLIAGKNASNYMKKIQQMLEEQTKQLQEIKSILSNAVKTTGDQYIIAYQKFDNLHANKGAVVKKIEETVYIEWDNTDFTLEQYKIGTADLGGKVAELEKLVEDMEDVIPDVVRIDQDAEITGAKTFLGDVSGSSIFANSVNLQNVAGINVPQLQNEIYRLDKPQQITGTITFEQPLTINGNLEIEETVNGIDISRDVMTTNTVQTSYANMIFKNKVVVQGDLNISGKLNDIDVSEEVVTLSGTHNITGRKSFQNGVIARNVLTSLLDGVDINELYNRALTKSGDQTIYGTKTFSGGLVTNDITLHGLLNGYNIAELADTIVRVDRPAHITGSKTFLEDVHVQGSLSVGGMVNGLKIPDELLLTDVSQTVTGQKKFTGVVTAHTVFVEGTVDDLVIPEDIVTLSGDEEISSILYFTKGINVGSNIIVHGLVDGVDIAELARQALKVNETHTFKDAIFYGPVTITDSLHVGGTVNGINLDEIVKDIVFKGEDLAVESKKHFKKVVADTVNLERMINGYNISVDFMKVNGDQTITGTKTFKQPVIFKSLTTSDGMLGEFNVTKFLEHRVYLEIEDDPVNEMEFVDHVIVEGNLEVRGTVGGLNIPEDVVLKNSRTSISNKIFNKVTVDNLIVNNDAQISGTFGGIDLNEFYKNRVTLSGEDVIESDVWLGNVTVGTIELSGLMNGIDIVEFANNVVSKTKPQEILAEKIFTGNVVAQGPITTKEGVNGVQLANMNTRAFKLRGGNYLKAPIEFDDVTVKDITVSGLINGVNLTYLAEDSLKKTGSQIVTGSTTFEAGFEVHGDIDADAVNDLFIPRDVLLKTVPQDITGKFKFQTLTVVGDVLIDELVNGLDLSEIVQNIAQKGQETVIDSDVTFVEPIYVYEDVNVTGVVNGIDLKRISETILLKEGDQVITGSKVLKGNVTIRGNFDVDYVNGYNWKAFLDDVVRTDVPQIIRTPKTFTMDTEIKTVLAGNANVGLINGRSLEEFLNDVVFIDIPAHITGHKEFRRDVIMEGNLNAELINGLSLERDVITLACSENGAQKITGEKTFDKLTINANVHVPGTVNSYNLFDLYQDTLLTEGDQTVHGAKIIKDVHFLGNVFPETVNGMKLQRDLVTLHTDQEIEGPITFEGNLFVDKDVSVEGLINGINLTNLAEEAVFLDTNDTIEGSYVFRTAKVDGDVAVEGLVNGIDLPSFDKNVDSFWLDASQSLEIMDEHSNDSCELTTYLQDVLSKSYYILDGFNLHQEFGYPASFLQIKSSKEIVLVYFNDLATSATAVQHEWNSTASGFLNIGEHITDIQKSTIHKVGNLEVSINIGFQDTDSFVSVGGEALSIPGGFKEADILIKGPEEAIIAILFPSKGVCDFYRLTSNNILPSPVLENYGSVHVGKEATSMAIFMIRNEMYLTVSILSDSHYTKGFSKIYKKVAEDWQRLQNIAASTSHQVKHFFYHGYHYLIFSNNAPVHETREPKSIQIYRNSGHSDQWFTLFQKIPFDDTKGLETFKFGDLSELYLVAWNETKIQVFRLEGESGLKTSFTLHGKCIKDVKVLQIDVDVYLAVGQQNLNGERVSSVLYKGITKGTKYSPYILQHC</sequence>
<dbReference type="GO" id="GO:0007165">
    <property type="term" value="P:signal transduction"/>
    <property type="evidence" value="ECO:0007669"/>
    <property type="project" value="TreeGrafter"/>
</dbReference>
<keyword evidence="4" id="KW-1185">Reference proteome</keyword>
<evidence type="ECO:0000256" key="1">
    <source>
        <dbReference type="SAM" id="Coils"/>
    </source>
</evidence>
<name>A0AAV2A2C7_9ARAC</name>
<organism evidence="3 4">
    <name type="scientific">Larinioides sclopetarius</name>
    <dbReference type="NCBI Taxonomy" id="280406"/>
    <lineage>
        <taxon>Eukaryota</taxon>
        <taxon>Metazoa</taxon>
        <taxon>Ecdysozoa</taxon>
        <taxon>Arthropoda</taxon>
        <taxon>Chelicerata</taxon>
        <taxon>Arachnida</taxon>
        <taxon>Araneae</taxon>
        <taxon>Araneomorphae</taxon>
        <taxon>Entelegynae</taxon>
        <taxon>Araneoidea</taxon>
        <taxon>Araneidae</taxon>
        <taxon>Larinioides</taxon>
    </lineage>
</organism>
<comment type="caution">
    <text evidence="3">The sequence shown here is derived from an EMBL/GenBank/DDBJ whole genome shotgun (WGS) entry which is preliminary data.</text>
</comment>
<evidence type="ECO:0000313" key="4">
    <source>
        <dbReference type="Proteomes" id="UP001497382"/>
    </source>
</evidence>
<dbReference type="PANTHER" id="PTHR15261:SF4">
    <property type="entry name" value="THROMBOSPONDIN-TYPE LAMININ G DOMAIN AND EAR REPEAT-CONTAINING PROTEIN"/>
    <property type="match status" value="1"/>
</dbReference>
<evidence type="ECO:0000313" key="3">
    <source>
        <dbReference type="EMBL" id="CAL1276964.1"/>
    </source>
</evidence>
<reference evidence="3 4" key="1">
    <citation type="submission" date="2024-04" db="EMBL/GenBank/DDBJ databases">
        <authorList>
            <person name="Rising A."/>
            <person name="Reimegard J."/>
            <person name="Sonavane S."/>
            <person name="Akerstrom W."/>
            <person name="Nylinder S."/>
            <person name="Hedman E."/>
            <person name="Kallberg Y."/>
        </authorList>
    </citation>
    <scope>NUCLEOTIDE SEQUENCE [LARGE SCALE GENOMIC DNA]</scope>
</reference>
<feature type="coiled-coil region" evidence="1">
    <location>
        <begin position="449"/>
        <end position="476"/>
    </location>
</feature>
<dbReference type="EMBL" id="CAXIEN010000098">
    <property type="protein sequence ID" value="CAL1276964.1"/>
    <property type="molecule type" value="Genomic_DNA"/>
</dbReference>
<evidence type="ECO:0000256" key="2">
    <source>
        <dbReference type="SAM" id="SignalP"/>
    </source>
</evidence>
<dbReference type="PANTHER" id="PTHR15261">
    <property type="entry name" value="THROMBOSPONDIN-TYPE LAMININ G DOMAIN AND EAR REPEAT-CONTAINING"/>
    <property type="match status" value="1"/>
</dbReference>
<feature type="signal peptide" evidence="2">
    <location>
        <begin position="1"/>
        <end position="18"/>
    </location>
</feature>